<evidence type="ECO:0000256" key="1">
    <source>
        <dbReference type="ARBA" id="ARBA00022737"/>
    </source>
</evidence>
<evidence type="ECO:0000256" key="5">
    <source>
        <dbReference type="PROSITE-ProRule" id="PRU00339"/>
    </source>
</evidence>
<dbReference type="Gene3D" id="1.25.40.10">
    <property type="entry name" value="Tetratricopeptide repeat domain"/>
    <property type="match status" value="1"/>
</dbReference>
<evidence type="ECO:0000256" key="4">
    <source>
        <dbReference type="ARBA" id="ARBA00040133"/>
    </source>
</evidence>
<keyword evidence="1" id="KW-0677">Repeat</keyword>
<dbReference type="SMART" id="SM00028">
    <property type="entry name" value="TPR"/>
    <property type="match status" value="3"/>
</dbReference>
<feature type="repeat" description="TPR" evidence="5">
    <location>
        <begin position="133"/>
        <end position="166"/>
    </location>
</feature>
<sequence length="567" mass="64460">MPISKHEEKMVNLRVQMQQNQSELHDYLADLNNWEKDIKQKEEHLTAVKTVQKQELPPVRNSIQKKKMKKKRKEKKVTDSAKDKRISGFDFKAWDKFDVDKALEEVDKKGDETSSSDYETDEEWEMERKKHLAGLEKDKGNEFLKNGKYDEAVESYSRGIDFDATNAVLPANRAMVFLKQQKFASAELDCTVSISLDPMYVKAYLRRATARTGMLKFDEAIADYNRVLDLEPSNKQAQSEIERLQKELKRDKDVPVTSTLTEKGKGIVKPIYKQPEDRSKAPLRRINIEEIGIESIGQKPPVNLAHGPAAKIITAREEENFGKLVSQSMLQQPISATTSSANEISSPSVSAGSRLEAVNLISRESDSPQQQEDNKLSLDSKIGNHDFSKSFIPSNVLKTQKRPSWNAASNIESNLIQPPASEHSQRNSSVSVTNEGNSISSSSEGFNIPQTSFQFQTDFRLLRNKPESFFQYFKAIPPTHYPQLFGQCLDADILMVILKSLAEYCEKYGQDLYEVLYQLSQVKRFSMTAMFLSQKDKQVARGLMEQMTKSGVRPQNDILSLSRAYEL</sequence>
<organism evidence="9">
    <name type="scientific">Arion vulgaris</name>
    <dbReference type="NCBI Taxonomy" id="1028688"/>
    <lineage>
        <taxon>Eukaryota</taxon>
        <taxon>Metazoa</taxon>
        <taxon>Spiralia</taxon>
        <taxon>Lophotrochozoa</taxon>
        <taxon>Mollusca</taxon>
        <taxon>Gastropoda</taxon>
        <taxon>Heterobranchia</taxon>
        <taxon>Euthyneura</taxon>
        <taxon>Panpulmonata</taxon>
        <taxon>Eupulmonata</taxon>
        <taxon>Stylommatophora</taxon>
        <taxon>Helicina</taxon>
        <taxon>Arionoidea</taxon>
        <taxon>Arionidae</taxon>
        <taxon>Arion</taxon>
    </lineage>
</organism>
<dbReference type="SUPFAM" id="SSF48452">
    <property type="entry name" value="TPR-like"/>
    <property type="match status" value="1"/>
</dbReference>
<feature type="domain" description="RNA-polymerase II-associated protein 3-like C-terminal" evidence="7">
    <location>
        <begin position="449"/>
        <end position="537"/>
    </location>
</feature>
<feature type="compositionally biased region" description="Basic residues" evidence="6">
    <location>
        <begin position="63"/>
        <end position="75"/>
    </location>
</feature>
<comment type="similarity">
    <text evidence="3">Belongs to the RPAP3 family.</text>
</comment>
<evidence type="ECO:0000256" key="2">
    <source>
        <dbReference type="ARBA" id="ARBA00022803"/>
    </source>
</evidence>
<evidence type="ECO:0000256" key="3">
    <source>
        <dbReference type="ARBA" id="ARBA00038275"/>
    </source>
</evidence>
<dbReference type="EMBL" id="HACG01033919">
    <property type="protein sequence ID" value="CEK80784.1"/>
    <property type="molecule type" value="Transcribed_RNA"/>
</dbReference>
<dbReference type="Pfam" id="PF13181">
    <property type="entry name" value="TPR_8"/>
    <property type="match status" value="1"/>
</dbReference>
<dbReference type="PANTHER" id="PTHR46423">
    <property type="entry name" value="RNA POLYMERASE II-ASSOCIATED PROTEIN 3"/>
    <property type="match status" value="1"/>
</dbReference>
<dbReference type="GO" id="GO:0101031">
    <property type="term" value="C:protein folding chaperone complex"/>
    <property type="evidence" value="ECO:0007669"/>
    <property type="project" value="TreeGrafter"/>
</dbReference>
<feature type="region of interest" description="Disordered" evidence="6">
    <location>
        <begin position="416"/>
        <end position="445"/>
    </location>
</feature>
<dbReference type="PANTHER" id="PTHR46423:SF1">
    <property type="entry name" value="RNA POLYMERASE II-ASSOCIATED PROTEIN 3"/>
    <property type="match status" value="1"/>
</dbReference>
<gene>
    <name evidence="9" type="primary">ORF122689</name>
    <name evidence="8" type="synonym">ORF122667</name>
</gene>
<protein>
    <recommendedName>
        <fullName evidence="4">RNA polymerase II-associated protein 3</fullName>
    </recommendedName>
</protein>
<keyword evidence="2 5" id="KW-0802">TPR repeat</keyword>
<dbReference type="AlphaFoldDB" id="A0A0B7AIH4"/>
<proteinExistence type="inferred from homology"/>
<name>A0A0B7AIH4_9EUPU</name>
<feature type="compositionally biased region" description="Low complexity" evidence="6">
    <location>
        <begin position="435"/>
        <end position="445"/>
    </location>
</feature>
<dbReference type="InterPro" id="IPR051966">
    <property type="entry name" value="RPAP3"/>
</dbReference>
<dbReference type="InterPro" id="IPR025986">
    <property type="entry name" value="RPAP3-like_C"/>
</dbReference>
<dbReference type="EMBL" id="HACG01033914">
    <property type="protein sequence ID" value="CEK80779.1"/>
    <property type="molecule type" value="Transcribed_RNA"/>
</dbReference>
<dbReference type="PROSITE" id="PS50005">
    <property type="entry name" value="TPR"/>
    <property type="match status" value="2"/>
</dbReference>
<evidence type="ECO:0000313" key="8">
    <source>
        <dbReference type="EMBL" id="CEK80779.1"/>
    </source>
</evidence>
<feature type="region of interest" description="Disordered" evidence="6">
    <location>
        <begin position="49"/>
        <end position="80"/>
    </location>
</feature>
<dbReference type="Pfam" id="PF13877">
    <property type="entry name" value="RPAP3_C"/>
    <property type="match status" value="1"/>
</dbReference>
<dbReference type="InterPro" id="IPR011990">
    <property type="entry name" value="TPR-like_helical_dom_sf"/>
</dbReference>
<reference evidence="9" key="1">
    <citation type="submission" date="2014-12" db="EMBL/GenBank/DDBJ databases">
        <title>Insight into the proteome of Arion vulgaris.</title>
        <authorList>
            <person name="Aradska J."/>
            <person name="Bulat T."/>
            <person name="Smidak R."/>
            <person name="Sarate P."/>
            <person name="Gangsoo J."/>
            <person name="Sialana F."/>
            <person name="Bilban M."/>
            <person name="Lubec G."/>
        </authorList>
    </citation>
    <scope>NUCLEOTIDE SEQUENCE</scope>
    <source>
        <tissue evidence="9">Skin</tissue>
    </source>
</reference>
<accession>A0A0B7AIH4</accession>
<evidence type="ECO:0000313" key="9">
    <source>
        <dbReference type="EMBL" id="CEK80784.1"/>
    </source>
</evidence>
<feature type="repeat" description="TPR" evidence="5">
    <location>
        <begin position="201"/>
        <end position="234"/>
    </location>
</feature>
<dbReference type="InterPro" id="IPR019734">
    <property type="entry name" value="TPR_rpt"/>
</dbReference>
<evidence type="ECO:0000259" key="7">
    <source>
        <dbReference type="Pfam" id="PF13877"/>
    </source>
</evidence>
<evidence type="ECO:0000256" key="6">
    <source>
        <dbReference type="SAM" id="MobiDB-lite"/>
    </source>
</evidence>